<dbReference type="SUPFAM" id="SSF53795">
    <property type="entry name" value="PEP carboxykinase-like"/>
    <property type="match status" value="1"/>
</dbReference>
<dbReference type="AlphaFoldDB" id="A0A839JZQ5"/>
<gene>
    <name evidence="1" type="ORF">H0486_08255</name>
</gene>
<organism evidence="1 2">
    <name type="scientific">Variimorphobacter saccharofermentans</name>
    <dbReference type="NCBI Taxonomy" id="2755051"/>
    <lineage>
        <taxon>Bacteria</taxon>
        <taxon>Bacillati</taxon>
        <taxon>Bacillota</taxon>
        <taxon>Clostridia</taxon>
        <taxon>Lachnospirales</taxon>
        <taxon>Lachnospiraceae</taxon>
        <taxon>Variimorphobacter</taxon>
    </lineage>
</organism>
<reference evidence="1 2" key="1">
    <citation type="submission" date="2020-07" db="EMBL/GenBank/DDBJ databases">
        <title>Characterization and genome sequencing of isolate MD1, a novel member within the family Lachnospiraceae.</title>
        <authorList>
            <person name="Rettenmaier R."/>
            <person name="Di Bello L."/>
            <person name="Zinser C."/>
            <person name="Scheitz K."/>
            <person name="Liebl W."/>
            <person name="Zverlov V."/>
        </authorList>
    </citation>
    <scope>NUCLEOTIDE SEQUENCE [LARGE SCALE GENOMIC DNA]</scope>
    <source>
        <strain evidence="1 2">MD1</strain>
    </source>
</reference>
<dbReference type="Gene3D" id="3.40.50.300">
    <property type="entry name" value="P-loop containing nucleotide triphosphate hydrolases"/>
    <property type="match status" value="1"/>
</dbReference>
<evidence type="ECO:0000313" key="2">
    <source>
        <dbReference type="Proteomes" id="UP000574276"/>
    </source>
</evidence>
<dbReference type="RefSeq" id="WP_228352555.1">
    <property type="nucleotide sequence ID" value="NZ_JACEGA010000001.1"/>
</dbReference>
<accession>A0A839JZQ5</accession>
<proteinExistence type="predicted"/>
<evidence type="ECO:0000313" key="1">
    <source>
        <dbReference type="EMBL" id="MBB2182866.1"/>
    </source>
</evidence>
<protein>
    <submittedName>
        <fullName evidence="1">Uncharacterized protein</fullName>
    </submittedName>
</protein>
<dbReference type="EMBL" id="JACEGA010000001">
    <property type="protein sequence ID" value="MBB2182866.1"/>
    <property type="molecule type" value="Genomic_DNA"/>
</dbReference>
<dbReference type="InterPro" id="IPR027417">
    <property type="entry name" value="P-loop_NTPase"/>
</dbReference>
<name>A0A839JZQ5_9FIRM</name>
<dbReference type="Proteomes" id="UP000574276">
    <property type="component" value="Unassembled WGS sequence"/>
</dbReference>
<sequence>MNEYEFGKIIIKSLQNITEEMVLLHKELGSNQELNRCKRHVIYIENLERCFERYIVGMQRVYHNPVTGHEIWRDKEKTVDITSNIISVTRSFSSEIYYRDREELYGCLRGKLCELIRKEALATSLYAIHAALLRKGDDIILIVGNKGSGKTSSALRAYFRHWDILTDELIFVDRDKQISALKRYPALSGKVLERYFSNYPIERVRTIRSAITGEQKELLKLPILYEKTGINVNCISSIYILPNNRNCFIEERFKRKIFLNNFIPGNLDDTLLYQNCSSLYEKCKMILLQDAETVFSDSE</sequence>
<keyword evidence="2" id="KW-1185">Reference proteome</keyword>
<comment type="caution">
    <text evidence="1">The sequence shown here is derived from an EMBL/GenBank/DDBJ whole genome shotgun (WGS) entry which is preliminary data.</text>
</comment>